<evidence type="ECO:0000313" key="2">
    <source>
        <dbReference type="Proteomes" id="UP000265715"/>
    </source>
</evidence>
<evidence type="ECO:0000313" key="1">
    <source>
        <dbReference type="EMBL" id="RIH78466.1"/>
    </source>
</evidence>
<protein>
    <submittedName>
        <fullName evidence="1">Uncharacterized protein</fullName>
    </submittedName>
</protein>
<reference evidence="1 2" key="1">
    <citation type="submission" date="2018-08" db="EMBL/GenBank/DDBJ databases">
        <title>Meiothermus terrae DSM 26712 genome sequencing project.</title>
        <authorList>
            <person name="Da Costa M.S."/>
            <person name="Albuquerque L."/>
            <person name="Raposo P."/>
            <person name="Froufe H.J.C."/>
            <person name="Barroso C.S."/>
            <person name="Egas C."/>
        </authorList>
    </citation>
    <scope>NUCLEOTIDE SEQUENCE [LARGE SCALE GENOMIC DNA]</scope>
    <source>
        <strain evidence="1 2">DSM 26712</strain>
    </source>
</reference>
<gene>
    <name evidence="1" type="ORF">Mterra_03666</name>
</gene>
<dbReference type="AlphaFoldDB" id="A0A399E3I0"/>
<accession>A0A399E3I0</accession>
<sequence>MGPMKAFPAARGMALEDSVEGFWERFAAHAQEWPIAPEPFGSPILELLTPSGILHAFDRGFTPAPRSPVRVVLHGVVESAEPAEAGGISHLGGGRYELRGRVVRALERGFYLFAVGSPEVLFVLASSQPLEAEQPLAVRLAPPLMAFRP</sequence>
<proteinExistence type="predicted"/>
<organism evidence="1 2">
    <name type="scientific">Calidithermus terrae</name>
    <dbReference type="NCBI Taxonomy" id="1408545"/>
    <lineage>
        <taxon>Bacteria</taxon>
        <taxon>Thermotogati</taxon>
        <taxon>Deinococcota</taxon>
        <taxon>Deinococci</taxon>
        <taxon>Thermales</taxon>
        <taxon>Thermaceae</taxon>
        <taxon>Calidithermus</taxon>
    </lineage>
</organism>
<name>A0A399E3I0_9DEIN</name>
<comment type="caution">
    <text evidence="1">The sequence shown here is derived from an EMBL/GenBank/DDBJ whole genome shotgun (WGS) entry which is preliminary data.</text>
</comment>
<keyword evidence="2" id="KW-1185">Reference proteome</keyword>
<dbReference type="Proteomes" id="UP000265715">
    <property type="component" value="Unassembled WGS sequence"/>
</dbReference>
<dbReference type="EMBL" id="QXDL01000264">
    <property type="protein sequence ID" value="RIH78466.1"/>
    <property type="molecule type" value="Genomic_DNA"/>
</dbReference>